<reference evidence="1 2" key="1">
    <citation type="submission" date="2019-01" db="EMBL/GenBank/DDBJ databases">
        <title>Lactibacter flavus gen. nov., sp. nov., a novel bacterium of the family Propionibacteriaceae isolated from raw milk and dairy products.</title>
        <authorList>
            <person name="Huptas C."/>
            <person name="Wenning M."/>
            <person name="Breitenwieser F."/>
            <person name="Doll E."/>
            <person name="Von Neubeck M."/>
            <person name="Busse H.-J."/>
            <person name="Scherer S."/>
        </authorList>
    </citation>
    <scope>NUCLEOTIDE SEQUENCE [LARGE SCALE GENOMIC DNA]</scope>
    <source>
        <strain evidence="1 2">DSM 22130</strain>
    </source>
</reference>
<proteinExistence type="predicted"/>
<dbReference type="RefSeq" id="WP_131172226.1">
    <property type="nucleotide sequence ID" value="NZ_FXTL01000010.1"/>
</dbReference>
<comment type="caution">
    <text evidence="1">The sequence shown here is derived from an EMBL/GenBank/DDBJ whole genome shotgun (WGS) entry which is preliminary data.</text>
</comment>
<accession>A0A4V2JT35</accession>
<evidence type="ECO:0000313" key="1">
    <source>
        <dbReference type="EMBL" id="TBT94721.1"/>
    </source>
</evidence>
<dbReference type="AlphaFoldDB" id="A0A4V2JT35"/>
<gene>
    <name evidence="1" type="ORF">ET996_08975</name>
</gene>
<dbReference type="OrthoDB" id="4774211at2"/>
<evidence type="ECO:0000313" key="2">
    <source>
        <dbReference type="Proteomes" id="UP000291933"/>
    </source>
</evidence>
<dbReference type="EMBL" id="SDMR01000010">
    <property type="protein sequence ID" value="TBT94721.1"/>
    <property type="molecule type" value="Genomic_DNA"/>
</dbReference>
<protein>
    <submittedName>
        <fullName evidence="1">Uncharacterized protein</fullName>
    </submittedName>
</protein>
<sequence>MDMMIVDCDTCEVRGRSCGDCVISALLGVPDATAPPILSDEEQRVLGLFADSGLLPPLRLVAPLAPPAWEALG</sequence>
<organism evidence="1 2">
    <name type="scientific">Propioniciclava tarda</name>
    <dbReference type="NCBI Taxonomy" id="433330"/>
    <lineage>
        <taxon>Bacteria</taxon>
        <taxon>Bacillati</taxon>
        <taxon>Actinomycetota</taxon>
        <taxon>Actinomycetes</taxon>
        <taxon>Propionibacteriales</taxon>
        <taxon>Propionibacteriaceae</taxon>
        <taxon>Propioniciclava</taxon>
    </lineage>
</organism>
<keyword evidence="2" id="KW-1185">Reference proteome</keyword>
<name>A0A4V2JT35_PROTD</name>
<dbReference type="Proteomes" id="UP000291933">
    <property type="component" value="Unassembled WGS sequence"/>
</dbReference>